<protein>
    <submittedName>
        <fullName evidence="2">Uncharacterized protein</fullName>
    </submittedName>
</protein>
<dbReference type="GO" id="GO:0016491">
    <property type="term" value="F:oxidoreductase activity"/>
    <property type="evidence" value="ECO:0007669"/>
    <property type="project" value="UniProtKB-KW"/>
</dbReference>
<dbReference type="PANTHER" id="PTHR43975">
    <property type="entry name" value="ZGC:101858"/>
    <property type="match status" value="1"/>
</dbReference>
<dbReference type="PROSITE" id="PS00061">
    <property type="entry name" value="ADH_SHORT"/>
    <property type="match status" value="1"/>
</dbReference>
<dbReference type="PROSITE" id="PS51257">
    <property type="entry name" value="PROKAR_LIPOPROTEIN"/>
    <property type="match status" value="1"/>
</dbReference>
<keyword evidence="3" id="KW-1185">Reference proteome</keyword>
<evidence type="ECO:0000313" key="3">
    <source>
        <dbReference type="Proteomes" id="UP000324832"/>
    </source>
</evidence>
<proteinExistence type="predicted"/>
<dbReference type="InterPro" id="IPR036291">
    <property type="entry name" value="NAD(P)-bd_dom_sf"/>
</dbReference>
<dbReference type="FunFam" id="3.40.50.720:FF:000084">
    <property type="entry name" value="Short-chain dehydrogenase reductase"/>
    <property type="match status" value="1"/>
</dbReference>
<organism evidence="2 3">
    <name type="scientific">Leptidea sinapis</name>
    <dbReference type="NCBI Taxonomy" id="189913"/>
    <lineage>
        <taxon>Eukaryota</taxon>
        <taxon>Metazoa</taxon>
        <taxon>Ecdysozoa</taxon>
        <taxon>Arthropoda</taxon>
        <taxon>Hexapoda</taxon>
        <taxon>Insecta</taxon>
        <taxon>Pterygota</taxon>
        <taxon>Neoptera</taxon>
        <taxon>Endopterygota</taxon>
        <taxon>Lepidoptera</taxon>
        <taxon>Glossata</taxon>
        <taxon>Ditrysia</taxon>
        <taxon>Papilionoidea</taxon>
        <taxon>Pieridae</taxon>
        <taxon>Dismorphiinae</taxon>
        <taxon>Leptidea</taxon>
    </lineage>
</organism>
<dbReference type="PRINTS" id="PR00080">
    <property type="entry name" value="SDRFAMILY"/>
</dbReference>
<evidence type="ECO:0000256" key="1">
    <source>
        <dbReference type="ARBA" id="ARBA00023002"/>
    </source>
</evidence>
<sequence>MDFSNKVIIITGASSGIGASCALHFAALRAKLSLVARNVDKLRNVAEECEKISGTKPLTIAADISVEEDNARIIQETAERYGTLDVLVNNAGILTLAGCLDNIKIFDQMVATNVRGTYLLTQKAIPYLIETKGNIINVSSVASQSVISPMTAYSMTKAALDMFTKCAALELAPKGPVVTNLFKAGGFSDEASDDFYAKMQKMMPLKKVSQAEDIAKLITFLASDDAKCITGTTNLIDCGLHLGQPLL</sequence>
<dbReference type="Gene3D" id="3.40.50.720">
    <property type="entry name" value="NAD(P)-binding Rossmann-like Domain"/>
    <property type="match status" value="1"/>
</dbReference>
<dbReference type="EMBL" id="FZQP02005221">
    <property type="protein sequence ID" value="VVD01193.1"/>
    <property type="molecule type" value="Genomic_DNA"/>
</dbReference>
<gene>
    <name evidence="2" type="ORF">LSINAPIS_LOCUS11666</name>
</gene>
<dbReference type="SUPFAM" id="SSF51735">
    <property type="entry name" value="NAD(P)-binding Rossmann-fold domains"/>
    <property type="match status" value="1"/>
</dbReference>
<name>A0A5E4QU06_9NEOP</name>
<dbReference type="AlphaFoldDB" id="A0A5E4QU06"/>
<dbReference type="PRINTS" id="PR00081">
    <property type="entry name" value="GDHRDH"/>
</dbReference>
<evidence type="ECO:0000313" key="2">
    <source>
        <dbReference type="EMBL" id="VVD01193.1"/>
    </source>
</evidence>
<keyword evidence="1" id="KW-0560">Oxidoreductase</keyword>
<dbReference type="PANTHER" id="PTHR43975:SF2">
    <property type="entry name" value="EG:BACR7A4.14 PROTEIN-RELATED"/>
    <property type="match status" value="1"/>
</dbReference>
<dbReference type="Proteomes" id="UP000324832">
    <property type="component" value="Unassembled WGS sequence"/>
</dbReference>
<accession>A0A5E4QU06</accession>
<dbReference type="Pfam" id="PF13561">
    <property type="entry name" value="adh_short_C2"/>
    <property type="match status" value="1"/>
</dbReference>
<dbReference type="InterPro" id="IPR002347">
    <property type="entry name" value="SDR_fam"/>
</dbReference>
<reference evidence="2 3" key="1">
    <citation type="submission" date="2017-07" db="EMBL/GenBank/DDBJ databases">
        <authorList>
            <person name="Talla V."/>
            <person name="Backstrom N."/>
        </authorList>
    </citation>
    <scope>NUCLEOTIDE SEQUENCE [LARGE SCALE GENOMIC DNA]</scope>
</reference>
<dbReference type="InterPro" id="IPR020904">
    <property type="entry name" value="Sc_DH/Rdtase_CS"/>
</dbReference>